<evidence type="ECO:0000256" key="7">
    <source>
        <dbReference type="ARBA" id="ARBA00023235"/>
    </source>
</evidence>
<dbReference type="SMART" id="SM00437">
    <property type="entry name" value="TOP1Ac"/>
    <property type="match status" value="1"/>
</dbReference>
<dbReference type="EMBL" id="LS483447">
    <property type="protein sequence ID" value="SQH73624.1"/>
    <property type="molecule type" value="Genomic_DNA"/>
</dbReference>
<evidence type="ECO:0000256" key="9">
    <source>
        <dbReference type="SAM" id="MobiDB-lite"/>
    </source>
</evidence>
<dbReference type="InterPro" id="IPR006171">
    <property type="entry name" value="TOPRIM_dom"/>
</dbReference>
<protein>
    <recommendedName>
        <fullName evidence="8">DNA topoisomerase 1</fullName>
        <ecNumber evidence="8">5.6.2.1</ecNumber>
    </recommendedName>
    <alternativeName>
        <fullName evidence="8">DNA topoisomerase I</fullName>
    </alternativeName>
</protein>
<dbReference type="GO" id="GO:0003917">
    <property type="term" value="F:DNA topoisomerase type I (single strand cut, ATP-independent) activity"/>
    <property type="evidence" value="ECO:0007669"/>
    <property type="project" value="UniProtKB-UniRule"/>
</dbReference>
<comment type="catalytic activity">
    <reaction evidence="1 8">
        <text>ATP-independent breakage of single-stranded DNA, followed by passage and rejoining.</text>
        <dbReference type="EC" id="5.6.2.1"/>
    </reaction>
</comment>
<comment type="subunit">
    <text evidence="8">Monomer.</text>
</comment>
<dbReference type="Gene3D" id="2.70.20.10">
    <property type="entry name" value="Topoisomerase I, domain 3"/>
    <property type="match status" value="1"/>
</dbReference>
<dbReference type="EC" id="5.6.2.1" evidence="8"/>
<keyword evidence="6 8" id="KW-0238">DNA-binding</keyword>
<evidence type="ECO:0000259" key="11">
    <source>
        <dbReference type="PROSITE" id="PS52039"/>
    </source>
</evidence>
<feature type="site" description="Interaction with DNA" evidence="8">
    <location>
        <position position="140"/>
    </location>
</feature>
<dbReference type="GO" id="GO:0003677">
    <property type="term" value="F:DNA binding"/>
    <property type="evidence" value="ECO:0007669"/>
    <property type="project" value="UniProtKB-KW"/>
</dbReference>
<dbReference type="KEGG" id="pcre:NCTC12858_01488"/>
<feature type="domain" description="Topo IA-type catalytic" evidence="11">
    <location>
        <begin position="129"/>
        <end position="579"/>
    </location>
</feature>
<comment type="function">
    <text evidence="8">Releases the supercoiling and torsional tension of DNA, which is introduced during the DNA replication and transcription, by transiently cleaving and rejoining one strand of the DNA duplex. Introduces a single-strand break via transesterification at a target site in duplex DNA. The scissile phosphodiester is attacked by the catalytic tyrosine of the enzyme, resulting in the formation of a DNA-(5'-phosphotyrosyl)-enzyme intermediate and the expulsion of a 3'-OH DNA strand. The free DNA strand then undergoes passage around the unbroken strand, thus removing DNA supercoils. Finally, in the religation step, the DNA 3'-OH attacks the covalent intermediate to expel the active-site tyrosine and restore the DNA phosphodiester backbone.</text>
</comment>
<dbReference type="InterPro" id="IPR003602">
    <property type="entry name" value="Topo_IA_DNA-bd_dom"/>
</dbReference>
<dbReference type="SUPFAM" id="SSF56712">
    <property type="entry name" value="Prokaryotic type I DNA topoisomerase"/>
    <property type="match status" value="1"/>
</dbReference>
<dbReference type="CDD" id="cd00186">
    <property type="entry name" value="TOP1Ac"/>
    <property type="match status" value="1"/>
</dbReference>
<evidence type="ECO:0000313" key="13">
    <source>
        <dbReference type="Proteomes" id="UP000249300"/>
    </source>
</evidence>
<dbReference type="InterPro" id="IPR013826">
    <property type="entry name" value="Topo_IA_cen_sub3"/>
</dbReference>
<accession>A0A2X4PI43</accession>
<dbReference type="PROSITE" id="PS00396">
    <property type="entry name" value="TOPO_IA_1"/>
    <property type="match status" value="1"/>
</dbReference>
<evidence type="ECO:0000259" key="10">
    <source>
        <dbReference type="PROSITE" id="PS50880"/>
    </source>
</evidence>
<dbReference type="InterPro" id="IPR013824">
    <property type="entry name" value="Topo_IA_cen_sub1"/>
</dbReference>
<dbReference type="Pfam" id="PF13368">
    <property type="entry name" value="Toprim_C_rpt"/>
    <property type="match status" value="3"/>
</dbReference>
<feature type="site" description="Interaction with DNA" evidence="8">
    <location>
        <position position="33"/>
    </location>
</feature>
<evidence type="ECO:0000256" key="6">
    <source>
        <dbReference type="ARBA" id="ARBA00023125"/>
    </source>
</evidence>
<dbReference type="RefSeq" id="WP_023940314.1">
    <property type="nucleotide sequence ID" value="NZ_LS483447.1"/>
</dbReference>
<dbReference type="GO" id="GO:0046872">
    <property type="term" value="F:metal ion binding"/>
    <property type="evidence" value="ECO:0007669"/>
    <property type="project" value="UniProtKB-KW"/>
</dbReference>
<dbReference type="InterPro" id="IPR025589">
    <property type="entry name" value="Toprim_C_rpt"/>
</dbReference>
<dbReference type="Pfam" id="PF01751">
    <property type="entry name" value="Toprim"/>
    <property type="match status" value="1"/>
</dbReference>
<dbReference type="InterPro" id="IPR003601">
    <property type="entry name" value="Topo_IA_2"/>
</dbReference>
<dbReference type="Gene3D" id="1.10.290.10">
    <property type="entry name" value="Topoisomerase I, domain 4"/>
    <property type="match status" value="1"/>
</dbReference>
<dbReference type="InterPro" id="IPR000380">
    <property type="entry name" value="Topo_IA"/>
</dbReference>
<dbReference type="PANTHER" id="PTHR42785">
    <property type="entry name" value="DNA TOPOISOMERASE, TYPE IA, CORE"/>
    <property type="match status" value="1"/>
</dbReference>
<dbReference type="HAMAP" id="MF_00952">
    <property type="entry name" value="Topoisom_1_prok"/>
    <property type="match status" value="1"/>
</dbReference>
<keyword evidence="13" id="KW-1185">Reference proteome</keyword>
<dbReference type="PROSITE" id="PS52039">
    <property type="entry name" value="TOPO_IA_2"/>
    <property type="match status" value="1"/>
</dbReference>
<dbReference type="InterPro" id="IPR023406">
    <property type="entry name" value="Topo_IA_AS"/>
</dbReference>
<keyword evidence="3" id="KW-0479">Metal-binding</keyword>
<keyword evidence="5 8" id="KW-0799">Topoisomerase</keyword>
<dbReference type="AlphaFoldDB" id="A0A2X4PI43"/>
<dbReference type="InterPro" id="IPR023405">
    <property type="entry name" value="Topo_IA_core_domain"/>
</dbReference>
<feature type="site" description="Interaction with DNA" evidence="8">
    <location>
        <position position="479"/>
    </location>
</feature>
<dbReference type="InterPro" id="IPR005733">
    <property type="entry name" value="TopoI_bac-type"/>
</dbReference>
<evidence type="ECO:0000256" key="5">
    <source>
        <dbReference type="ARBA" id="ARBA00023029"/>
    </source>
</evidence>
<gene>
    <name evidence="8 12" type="primary">topA</name>
    <name evidence="12" type="ORF">NCTC12858_01488</name>
</gene>
<evidence type="ECO:0000256" key="2">
    <source>
        <dbReference type="ARBA" id="ARBA00009446"/>
    </source>
</evidence>
<feature type="region of interest" description="Interaction with DNA" evidence="8">
    <location>
        <begin position="163"/>
        <end position="168"/>
    </location>
</feature>
<reference evidence="12 13" key="1">
    <citation type="submission" date="2018-06" db="EMBL/GenBank/DDBJ databases">
        <authorList>
            <consortium name="Pathogen Informatics"/>
            <person name="Doyle S."/>
        </authorList>
    </citation>
    <scope>NUCLEOTIDE SEQUENCE [LARGE SCALE GENOMIC DNA]</scope>
    <source>
        <strain evidence="12 13">NCTC12858</strain>
    </source>
</reference>
<evidence type="ECO:0000256" key="8">
    <source>
        <dbReference type="HAMAP-Rule" id="MF_00952"/>
    </source>
</evidence>
<organism evidence="12 13">
    <name type="scientific">Porphyromonas crevioricanis</name>
    <dbReference type="NCBI Taxonomy" id="393921"/>
    <lineage>
        <taxon>Bacteria</taxon>
        <taxon>Pseudomonadati</taxon>
        <taxon>Bacteroidota</taxon>
        <taxon>Bacteroidia</taxon>
        <taxon>Bacteroidales</taxon>
        <taxon>Porphyromonadaceae</taxon>
        <taxon>Porphyromonas</taxon>
    </lineage>
</organism>
<keyword evidence="7 8" id="KW-0413">Isomerase</keyword>
<dbReference type="InterPro" id="IPR034149">
    <property type="entry name" value="TOPRIM_TopoI"/>
</dbReference>
<proteinExistence type="inferred from homology"/>
<comment type="similarity">
    <text evidence="2 8">Belongs to the type IA topoisomerase family.</text>
</comment>
<evidence type="ECO:0000313" key="12">
    <source>
        <dbReference type="EMBL" id="SQH73624.1"/>
    </source>
</evidence>
<dbReference type="InterPro" id="IPR013825">
    <property type="entry name" value="Topo_IA_cen_sub2"/>
</dbReference>
<feature type="region of interest" description="Disordered" evidence="9">
    <location>
        <begin position="771"/>
        <end position="798"/>
    </location>
</feature>
<name>A0A2X4PI43_9PORP</name>
<dbReference type="NCBIfam" id="TIGR01051">
    <property type="entry name" value="topA_bact"/>
    <property type="match status" value="1"/>
</dbReference>
<dbReference type="Pfam" id="PF01131">
    <property type="entry name" value="Topoisom_bac"/>
    <property type="match status" value="2"/>
</dbReference>
<dbReference type="Gene3D" id="3.40.50.140">
    <property type="match status" value="1"/>
</dbReference>
<comment type="caution">
    <text evidence="8">Lacks conserved residue(s) required for the propagation of feature annotation.</text>
</comment>
<dbReference type="InterPro" id="IPR013497">
    <property type="entry name" value="Topo_IA_cen"/>
</dbReference>
<feature type="site" description="Interaction with DNA" evidence="8">
    <location>
        <position position="143"/>
    </location>
</feature>
<dbReference type="GO" id="GO:0006265">
    <property type="term" value="P:DNA topological change"/>
    <property type="evidence" value="ECO:0007669"/>
    <property type="project" value="UniProtKB-UniRule"/>
</dbReference>
<dbReference type="SMART" id="SM00493">
    <property type="entry name" value="TOPRIM"/>
    <property type="match status" value="1"/>
</dbReference>
<dbReference type="PANTHER" id="PTHR42785:SF1">
    <property type="entry name" value="DNA TOPOISOMERASE"/>
    <property type="match status" value="1"/>
</dbReference>
<evidence type="ECO:0000256" key="1">
    <source>
        <dbReference type="ARBA" id="ARBA00000213"/>
    </source>
</evidence>
<dbReference type="PRINTS" id="PR00417">
    <property type="entry name" value="PRTPISMRASEI"/>
</dbReference>
<dbReference type="Proteomes" id="UP000249300">
    <property type="component" value="Chromosome 1"/>
</dbReference>
<feature type="site" description="Interaction with DNA" evidence="8">
    <location>
        <position position="287"/>
    </location>
</feature>
<sequence>MQRHLVIVESPAKAKTIGKFLGPNYSVLSSYGHVRDLSPKNFSIDIERDYAPQYEIPEDKKTLIKELNKAADLADVVWLASDEDREGEAIAWHLSEVLKLKDKPTHRIVFHEITKPAIEHAILNPRSIDKHLVDAQQARRVLDRIVGFELSPVLWKRIKPSLSAGRVQSVAVRIVVEREREIQAFEAQTQYRTMAMFMLPDGKTLLEAELDKRFSTEQEAQSFLQSCVDAEFHISEVIKKPGKRSPAAPFTTSTLQQEAARKLGFSVAQTMRIAQKLYEAGFITYMRTDSTNLSDLAMNDIAKLVREQWGEDFHQARRYQTKSKGAQEAHEAIRPTYADRETIAGTVTEKKLYDLIRKRCIASQMADMKTERTTVTIASSSSYSSDAHFIAQGEVVLFEGFYSVYKEGTDEENKDKPEGKLLPPVLQGDVLKMEALESVQRFSQRPARYTEASLVRKLEELGIGRPSTYAPTIQTIQNREYVIKGDKEGDSRDYCRLHLDHSGQIVREVLSENYGQDRGKLMPTDIGIVVNDFLTARFPNIVDLNFTAKVEDQFDHIAEGKLEWSKVIDSFYKRFHPVVEEASVYKQDEERVGERILGVDPKTGKQISVRIGRYGPMLQMGMTDRETDEKPRFASLPPNCSMQTITLEEAIAVFDLPKTLGQYEGKNVVVSVGRFGPYVSHAGKYTSIPKGIDPLQVSLDDAIVLIEEKRQAEAKSLLKTFDDDELLQIRNGRFGPYIKYGTSNYKLPKDADVENLSREDCLKIIAEAPEKKTSRKKDKKVSATKNVSAGVKSAKKKA</sequence>
<dbReference type="CDD" id="cd03363">
    <property type="entry name" value="TOPRIM_TopoIA_TopoI"/>
    <property type="match status" value="1"/>
</dbReference>
<keyword evidence="4" id="KW-0460">Magnesium</keyword>
<feature type="site" description="Interaction with DNA" evidence="8">
    <location>
        <position position="139"/>
    </location>
</feature>
<evidence type="ECO:0000256" key="4">
    <source>
        <dbReference type="ARBA" id="ARBA00022842"/>
    </source>
</evidence>
<evidence type="ECO:0000256" key="3">
    <source>
        <dbReference type="ARBA" id="ARBA00022723"/>
    </source>
</evidence>
<dbReference type="InterPro" id="IPR028612">
    <property type="entry name" value="Topoisom_1_IA"/>
</dbReference>
<feature type="domain" description="Toprim" evidence="10">
    <location>
        <begin position="3"/>
        <end position="113"/>
    </location>
</feature>
<feature type="site" description="Interaction with DNA" evidence="8">
    <location>
        <position position="155"/>
    </location>
</feature>
<feature type="active site" description="O-(5'-phospho-DNA)-tyrosine intermediate" evidence="8">
    <location>
        <position position="285"/>
    </location>
</feature>
<dbReference type="Gene3D" id="1.10.460.10">
    <property type="entry name" value="Topoisomerase I, domain 2"/>
    <property type="match status" value="1"/>
</dbReference>
<dbReference type="SMART" id="SM00436">
    <property type="entry name" value="TOP1Bc"/>
    <property type="match status" value="1"/>
</dbReference>
<dbReference type="PROSITE" id="PS50880">
    <property type="entry name" value="TOPRIM"/>
    <property type="match status" value="1"/>
</dbReference>